<dbReference type="PATRIC" id="fig|1631356.3.peg.2629"/>
<evidence type="ECO:0000313" key="5">
    <source>
        <dbReference type="EMBL" id="KNX37921.1"/>
    </source>
</evidence>
<dbReference type="Proteomes" id="UP000037397">
    <property type="component" value="Unassembled WGS sequence"/>
</dbReference>
<dbReference type="OrthoDB" id="9768696at2"/>
<keyword evidence="3" id="KW-0067">ATP-binding</keyword>
<comment type="caution">
    <text evidence="5">The sequence shown here is derived from an EMBL/GenBank/DDBJ whole genome shotgun (WGS) entry which is preliminary data.</text>
</comment>
<dbReference type="GO" id="GO:0016787">
    <property type="term" value="F:hydrolase activity"/>
    <property type="evidence" value="ECO:0007669"/>
    <property type="project" value="UniProtKB-KW"/>
</dbReference>
<dbReference type="Gene3D" id="2.40.100.10">
    <property type="entry name" value="Cyclophilin-like"/>
    <property type="match status" value="1"/>
</dbReference>
<dbReference type="Gene3D" id="3.30.1360.40">
    <property type="match status" value="1"/>
</dbReference>
<dbReference type="Pfam" id="PF02682">
    <property type="entry name" value="CT_C_D"/>
    <property type="match status" value="1"/>
</dbReference>
<keyword evidence="6" id="KW-1185">Reference proteome</keyword>
<dbReference type="InterPro" id="IPR003833">
    <property type="entry name" value="CT_C_D"/>
</dbReference>
<dbReference type="SUPFAM" id="SSF160467">
    <property type="entry name" value="PH0987 N-terminal domain-like"/>
    <property type="match status" value="1"/>
</dbReference>
<dbReference type="RefSeq" id="WP_050670320.1">
    <property type="nucleotide sequence ID" value="NZ_LAIR01000002.1"/>
</dbReference>
<dbReference type="SMART" id="SM00796">
    <property type="entry name" value="AHS1"/>
    <property type="match status" value="1"/>
</dbReference>
<evidence type="ECO:0000256" key="3">
    <source>
        <dbReference type="ARBA" id="ARBA00022840"/>
    </source>
</evidence>
<evidence type="ECO:0000256" key="1">
    <source>
        <dbReference type="ARBA" id="ARBA00022741"/>
    </source>
</evidence>
<evidence type="ECO:0000256" key="2">
    <source>
        <dbReference type="ARBA" id="ARBA00022801"/>
    </source>
</evidence>
<dbReference type="STRING" id="1631356.VV01_13380"/>
<proteinExistence type="predicted"/>
<protein>
    <submittedName>
        <fullName evidence="5">Allophanate hydrolase</fullName>
    </submittedName>
</protein>
<sequence length="204" mass="21886">MRLLPCGDAGLLVELADRDEVLALFAGLDRERPDGVIDLVPAARTLLVTFASDVTDLGRVATAVRSVELRGGDRGDAEKLDVPVVYDGADLADVASLTGLSEREVVAAHTGQEWTVAFCGFAPGFGYLVGEDDRLHVPRRTDPRTKVPTGSVALAGEFSGVYPRESPGGWQLIGRTDLVSWDLHREPPALLSPGVRVRFVEVAR</sequence>
<dbReference type="InterPro" id="IPR010016">
    <property type="entry name" value="PxpB"/>
</dbReference>
<dbReference type="EMBL" id="LAIR01000002">
    <property type="protein sequence ID" value="KNX37921.1"/>
    <property type="molecule type" value="Genomic_DNA"/>
</dbReference>
<feature type="domain" description="Carboxyltransferase" evidence="4">
    <location>
        <begin position="1"/>
        <end position="191"/>
    </location>
</feature>
<dbReference type="PANTHER" id="PTHR34698:SF2">
    <property type="entry name" value="5-OXOPROLINASE SUBUNIT B"/>
    <property type="match status" value="1"/>
</dbReference>
<gene>
    <name evidence="5" type="ORF">VV01_13380</name>
</gene>
<dbReference type="SUPFAM" id="SSF50891">
    <property type="entry name" value="Cyclophilin-like"/>
    <property type="match status" value="1"/>
</dbReference>
<accession>A0A0L6CJF0</accession>
<keyword evidence="2 5" id="KW-0378">Hydrolase</keyword>
<evidence type="ECO:0000259" key="4">
    <source>
        <dbReference type="SMART" id="SM00796"/>
    </source>
</evidence>
<reference evidence="6" key="1">
    <citation type="submission" date="2015-03" db="EMBL/GenBank/DDBJ databases">
        <title>Luteipulveratus halotolerans sp. nov., a novel actinobacterium (Dermacoccaceae) from Sarawak, Malaysia.</title>
        <authorList>
            <person name="Juboi H."/>
            <person name="Basik A."/>
            <person name="Shamsul S.S."/>
            <person name="Arnold P."/>
            <person name="Schmitt E.K."/>
            <person name="Sanglier J.-J."/>
            <person name="Yeo T."/>
        </authorList>
    </citation>
    <scope>NUCLEOTIDE SEQUENCE [LARGE SCALE GENOMIC DNA]</scope>
    <source>
        <strain evidence="6">C296001</strain>
    </source>
</reference>
<name>A0A0L6CJF0_9MICO</name>
<dbReference type="PANTHER" id="PTHR34698">
    <property type="entry name" value="5-OXOPROLINASE SUBUNIT B"/>
    <property type="match status" value="1"/>
</dbReference>
<keyword evidence="1" id="KW-0547">Nucleotide-binding</keyword>
<dbReference type="GO" id="GO:0005524">
    <property type="term" value="F:ATP binding"/>
    <property type="evidence" value="ECO:0007669"/>
    <property type="project" value="UniProtKB-KW"/>
</dbReference>
<dbReference type="InterPro" id="IPR029000">
    <property type="entry name" value="Cyclophilin-like_dom_sf"/>
</dbReference>
<evidence type="ECO:0000313" key="6">
    <source>
        <dbReference type="Proteomes" id="UP000037397"/>
    </source>
</evidence>
<dbReference type="AlphaFoldDB" id="A0A0L6CJF0"/>
<organism evidence="5 6">
    <name type="scientific">Luteipulveratus halotolerans</name>
    <dbReference type="NCBI Taxonomy" id="1631356"/>
    <lineage>
        <taxon>Bacteria</taxon>
        <taxon>Bacillati</taxon>
        <taxon>Actinomycetota</taxon>
        <taxon>Actinomycetes</taxon>
        <taxon>Micrococcales</taxon>
        <taxon>Dermacoccaceae</taxon>
        <taxon>Luteipulveratus</taxon>
    </lineage>
</organism>